<dbReference type="EMBL" id="BBSC01000008">
    <property type="protein sequence ID" value="GAM77199.1"/>
    <property type="molecule type" value="Genomic_DNA"/>
</dbReference>
<dbReference type="Gene3D" id="3.30.70.1070">
    <property type="entry name" value="Sporulation related repeat"/>
    <property type="match status" value="1"/>
</dbReference>
<dbReference type="InterPro" id="IPR036680">
    <property type="entry name" value="SPOR-like_sf"/>
</dbReference>
<evidence type="ECO:0000313" key="2">
    <source>
        <dbReference type="EMBL" id="GAM77199.1"/>
    </source>
</evidence>
<feature type="domain" description="SPOR" evidence="1">
    <location>
        <begin position="1"/>
        <end position="65"/>
    </location>
</feature>
<sequence length="77" mass="9099">MQEVEGFIEKYRLNGDDAARIYPTIRSNKTWYIVTYRDYKTVKTAQWAISQFAEDVQALQPWVKSMSQVHKEIEIGK</sequence>
<organism evidence="2 3">
    <name type="scientific">Vibrio ishigakensis</name>
    <dbReference type="NCBI Taxonomy" id="1481914"/>
    <lineage>
        <taxon>Bacteria</taxon>
        <taxon>Pseudomonadati</taxon>
        <taxon>Pseudomonadota</taxon>
        <taxon>Gammaproteobacteria</taxon>
        <taxon>Vibrionales</taxon>
        <taxon>Vibrionaceae</taxon>
        <taxon>Vibrio</taxon>
    </lineage>
</organism>
<dbReference type="PROSITE" id="PS51724">
    <property type="entry name" value="SPOR"/>
    <property type="match status" value="1"/>
</dbReference>
<protein>
    <submittedName>
        <fullName evidence="2">DamX protein</fullName>
    </submittedName>
</protein>
<reference evidence="2 3" key="2">
    <citation type="submission" date="2015-01" db="EMBL/GenBank/DDBJ databases">
        <authorList>
            <consortium name="NBRP consortium"/>
            <person name="Sawabe T."/>
            <person name="Meirelles P."/>
            <person name="Feng G."/>
            <person name="Sayaka M."/>
            <person name="Hattori M."/>
            <person name="Ohkuma M."/>
        </authorList>
    </citation>
    <scope>NUCLEOTIDE SEQUENCE [LARGE SCALE GENOMIC DNA]</scope>
    <source>
        <strain evidence="3">JCM 19241</strain>
    </source>
</reference>
<dbReference type="GO" id="GO:0042834">
    <property type="term" value="F:peptidoglycan binding"/>
    <property type="evidence" value="ECO:0007669"/>
    <property type="project" value="InterPro"/>
</dbReference>
<accession>A0A0B8QSG7</accession>
<dbReference type="InterPro" id="IPR007730">
    <property type="entry name" value="SPOR-like_dom"/>
</dbReference>
<dbReference type="STRING" id="1481914.JCM19241_1669"/>
<evidence type="ECO:0000259" key="1">
    <source>
        <dbReference type="PROSITE" id="PS51724"/>
    </source>
</evidence>
<reference evidence="2 3" key="1">
    <citation type="submission" date="2015-01" db="EMBL/GenBank/DDBJ databases">
        <title>Vibrio sp. C94 JCM 19241 whole genome shotgun sequence.</title>
        <authorList>
            <person name="Sawabe T."/>
            <person name="Meirelles P."/>
            <person name="Feng G."/>
            <person name="Sayaka M."/>
            <person name="Hattori M."/>
            <person name="Ohkuma M."/>
        </authorList>
    </citation>
    <scope>NUCLEOTIDE SEQUENCE [LARGE SCALE GENOMIC DNA]</scope>
    <source>
        <strain evidence="3">JCM 19241</strain>
    </source>
</reference>
<name>A0A0B8QSG7_9VIBR</name>
<dbReference type="Pfam" id="PF05036">
    <property type="entry name" value="SPOR"/>
    <property type="match status" value="1"/>
</dbReference>
<comment type="caution">
    <text evidence="2">The sequence shown here is derived from an EMBL/GenBank/DDBJ whole genome shotgun (WGS) entry which is preliminary data.</text>
</comment>
<proteinExistence type="predicted"/>
<gene>
    <name evidence="2" type="ORF">JCM19241_1669</name>
</gene>
<evidence type="ECO:0000313" key="3">
    <source>
        <dbReference type="Proteomes" id="UP000031666"/>
    </source>
</evidence>
<dbReference type="AlphaFoldDB" id="A0A0B8QSG7"/>
<dbReference type="Proteomes" id="UP000031666">
    <property type="component" value="Unassembled WGS sequence"/>
</dbReference>